<protein>
    <submittedName>
        <fullName evidence="2">Uncharacterized protein</fullName>
    </submittedName>
</protein>
<dbReference type="AlphaFoldDB" id="A0A8H4LRS8"/>
<dbReference type="OrthoDB" id="5244050at2759"/>
<evidence type="ECO:0000313" key="2">
    <source>
        <dbReference type="EMBL" id="KAF4503777.1"/>
    </source>
</evidence>
<sequence>MSKAHRILGSFPLSIDAAPSNRDDASSSALSDDRSVTTATSCDPDSEAGDSFDDHAVGIAKSDSGRHHYPEYPSKEPLLVDYQVVGTTRPNSLFPSRNKRRLQQWQRDSRTSPTECLISTFTACARSTCRQEQEKKKPAKLDLSSLMSAPRLIRKVSHRQLGGGGEVALGLTCTKNAPIVLSP</sequence>
<feature type="compositionally biased region" description="Basic and acidic residues" evidence="1">
    <location>
        <begin position="63"/>
        <end position="72"/>
    </location>
</feature>
<organism evidence="2 3">
    <name type="scientific">Ophiocordyceps sinensis</name>
    <dbReference type="NCBI Taxonomy" id="72228"/>
    <lineage>
        <taxon>Eukaryota</taxon>
        <taxon>Fungi</taxon>
        <taxon>Dikarya</taxon>
        <taxon>Ascomycota</taxon>
        <taxon>Pezizomycotina</taxon>
        <taxon>Sordariomycetes</taxon>
        <taxon>Hypocreomycetidae</taxon>
        <taxon>Hypocreales</taxon>
        <taxon>Ophiocordycipitaceae</taxon>
        <taxon>Ophiocordyceps</taxon>
    </lineage>
</organism>
<dbReference type="EMBL" id="JAAVMX010000015">
    <property type="protein sequence ID" value="KAF4503777.1"/>
    <property type="molecule type" value="Genomic_DNA"/>
</dbReference>
<dbReference type="Proteomes" id="UP000557566">
    <property type="component" value="Unassembled WGS sequence"/>
</dbReference>
<comment type="caution">
    <text evidence="2">The sequence shown here is derived from an EMBL/GenBank/DDBJ whole genome shotgun (WGS) entry which is preliminary data.</text>
</comment>
<feature type="compositionally biased region" description="Basic and acidic residues" evidence="1">
    <location>
        <begin position="21"/>
        <end position="35"/>
    </location>
</feature>
<gene>
    <name evidence="2" type="ORF">G6O67_008873</name>
</gene>
<feature type="region of interest" description="Disordered" evidence="1">
    <location>
        <begin position="1"/>
        <end position="72"/>
    </location>
</feature>
<keyword evidence="3" id="KW-1185">Reference proteome</keyword>
<evidence type="ECO:0000256" key="1">
    <source>
        <dbReference type="SAM" id="MobiDB-lite"/>
    </source>
</evidence>
<proteinExistence type="predicted"/>
<accession>A0A8H4LRS8</accession>
<evidence type="ECO:0000313" key="3">
    <source>
        <dbReference type="Proteomes" id="UP000557566"/>
    </source>
</evidence>
<name>A0A8H4LRS8_9HYPO</name>
<reference evidence="2 3" key="1">
    <citation type="journal article" date="2020" name="Genome Biol. Evol.">
        <title>A new high-quality draft genome assembly of the Chinese cordyceps Ophiocordyceps sinensis.</title>
        <authorList>
            <person name="Shu R."/>
            <person name="Zhang J."/>
            <person name="Meng Q."/>
            <person name="Zhang H."/>
            <person name="Zhou G."/>
            <person name="Li M."/>
            <person name="Wu P."/>
            <person name="Zhao Y."/>
            <person name="Chen C."/>
            <person name="Qin Q."/>
        </authorList>
    </citation>
    <scope>NUCLEOTIDE SEQUENCE [LARGE SCALE GENOMIC DNA]</scope>
    <source>
        <strain evidence="2 3">IOZ07</strain>
    </source>
</reference>